<dbReference type="PANTHER" id="PTHR18952:SF265">
    <property type="entry name" value="CARBONIC ANHYDRASE"/>
    <property type="match status" value="1"/>
</dbReference>
<keyword evidence="10" id="KW-1185">Reference proteome</keyword>
<accession>E0UHC8</accession>
<evidence type="ECO:0000313" key="10">
    <source>
        <dbReference type="Proteomes" id="UP000008206"/>
    </source>
</evidence>
<dbReference type="SMART" id="SM01057">
    <property type="entry name" value="Carb_anhydrase"/>
    <property type="match status" value="1"/>
</dbReference>
<dbReference type="EC" id="4.2.1.1" evidence="2"/>
<dbReference type="STRING" id="497965.Cyan7822_4951"/>
<evidence type="ECO:0000313" key="9">
    <source>
        <dbReference type="EMBL" id="ADN16842.1"/>
    </source>
</evidence>
<dbReference type="SUPFAM" id="SSF51069">
    <property type="entry name" value="Carbonic anhydrase"/>
    <property type="match status" value="1"/>
</dbReference>
<feature type="transmembrane region" description="Helical" evidence="7">
    <location>
        <begin position="12"/>
        <end position="31"/>
    </location>
</feature>
<dbReference type="GO" id="GO:0008270">
    <property type="term" value="F:zinc ion binding"/>
    <property type="evidence" value="ECO:0007669"/>
    <property type="project" value="InterPro"/>
</dbReference>
<dbReference type="PROSITE" id="PS51144">
    <property type="entry name" value="ALPHA_CA_2"/>
    <property type="match status" value="1"/>
</dbReference>
<dbReference type="Proteomes" id="UP000008206">
    <property type="component" value="Chromosome"/>
</dbReference>
<reference evidence="10" key="1">
    <citation type="journal article" date="2011" name="MBio">
        <title>Novel metabolic attributes of the genus Cyanothece, comprising a group of unicellular nitrogen-fixing Cyanobacteria.</title>
        <authorList>
            <person name="Bandyopadhyay A."/>
            <person name="Elvitigala T."/>
            <person name="Welsh E."/>
            <person name="Stockel J."/>
            <person name="Liberton M."/>
            <person name="Min H."/>
            <person name="Sherman L.A."/>
            <person name="Pakrasi H.B."/>
        </authorList>
    </citation>
    <scope>NUCLEOTIDE SEQUENCE [LARGE SCALE GENOMIC DNA]</scope>
    <source>
        <strain evidence="10">PCC 7822</strain>
    </source>
</reference>
<dbReference type="KEGG" id="cyj:Cyan7822_4951"/>
<dbReference type="CDD" id="cd03124">
    <property type="entry name" value="alpha_CA_prokaryotic_like"/>
    <property type="match status" value="1"/>
</dbReference>
<dbReference type="Pfam" id="PF00194">
    <property type="entry name" value="Carb_anhydrase"/>
    <property type="match status" value="1"/>
</dbReference>
<comment type="similarity">
    <text evidence="1">Belongs to the alpha-carbonic anhydrase family.</text>
</comment>
<keyword evidence="5 9" id="KW-0456">Lyase</keyword>
<dbReference type="eggNOG" id="COG3338">
    <property type="taxonomic scope" value="Bacteria"/>
</dbReference>
<dbReference type="InterPro" id="IPR036398">
    <property type="entry name" value="CA_dom_sf"/>
</dbReference>
<dbReference type="OrthoDB" id="5327615at2"/>
<evidence type="ECO:0000259" key="8">
    <source>
        <dbReference type="PROSITE" id="PS51144"/>
    </source>
</evidence>
<organism evidence="9 10">
    <name type="scientific">Gloeothece verrucosa (strain PCC 7822)</name>
    <name type="common">Cyanothece sp. (strain PCC 7822)</name>
    <dbReference type="NCBI Taxonomy" id="497965"/>
    <lineage>
        <taxon>Bacteria</taxon>
        <taxon>Bacillati</taxon>
        <taxon>Cyanobacteriota</taxon>
        <taxon>Cyanophyceae</taxon>
        <taxon>Oscillatoriophycideae</taxon>
        <taxon>Chroococcales</taxon>
        <taxon>Aphanothecaceae</taxon>
        <taxon>Gloeothece</taxon>
        <taxon>Gloeothece verrucosa</taxon>
    </lineage>
</organism>
<name>E0UHC8_GLOV7</name>
<dbReference type="InterPro" id="IPR041891">
    <property type="entry name" value="Alpha_CA_prokaryot-like"/>
</dbReference>
<dbReference type="EMBL" id="CP002198">
    <property type="protein sequence ID" value="ADN16842.1"/>
    <property type="molecule type" value="Genomic_DNA"/>
</dbReference>
<dbReference type="GO" id="GO:0004089">
    <property type="term" value="F:carbonate dehydratase activity"/>
    <property type="evidence" value="ECO:0007669"/>
    <property type="project" value="UniProtKB-EC"/>
</dbReference>
<feature type="domain" description="Alpha-carbonic anhydrase" evidence="8">
    <location>
        <begin position="43"/>
        <end position="265"/>
    </location>
</feature>
<proteinExistence type="inferred from homology"/>
<comment type="catalytic activity">
    <reaction evidence="6">
        <text>hydrogencarbonate + H(+) = CO2 + H2O</text>
        <dbReference type="Rhea" id="RHEA:10748"/>
        <dbReference type="ChEBI" id="CHEBI:15377"/>
        <dbReference type="ChEBI" id="CHEBI:15378"/>
        <dbReference type="ChEBI" id="CHEBI:16526"/>
        <dbReference type="ChEBI" id="CHEBI:17544"/>
        <dbReference type="EC" id="4.2.1.1"/>
    </reaction>
</comment>
<evidence type="ECO:0000256" key="7">
    <source>
        <dbReference type="SAM" id="Phobius"/>
    </source>
</evidence>
<dbReference type="Gene3D" id="3.10.200.10">
    <property type="entry name" value="Alpha carbonic anhydrase"/>
    <property type="match status" value="1"/>
</dbReference>
<dbReference type="InterPro" id="IPR001148">
    <property type="entry name" value="CA_dom"/>
</dbReference>
<dbReference type="PANTHER" id="PTHR18952">
    <property type="entry name" value="CARBONIC ANHYDRASE"/>
    <property type="match status" value="1"/>
</dbReference>
<keyword evidence="3" id="KW-0479">Metal-binding</keyword>
<evidence type="ECO:0000256" key="6">
    <source>
        <dbReference type="ARBA" id="ARBA00048348"/>
    </source>
</evidence>
<dbReference type="RefSeq" id="WP_013324880.1">
    <property type="nucleotide sequence ID" value="NC_014501.1"/>
</dbReference>
<protein>
    <recommendedName>
        <fullName evidence="2">carbonic anhydrase</fullName>
        <ecNumber evidence="2">4.2.1.1</ecNumber>
    </recommendedName>
</protein>
<evidence type="ECO:0000256" key="1">
    <source>
        <dbReference type="ARBA" id="ARBA00010718"/>
    </source>
</evidence>
<keyword evidence="7" id="KW-0472">Membrane</keyword>
<keyword evidence="7" id="KW-0812">Transmembrane</keyword>
<gene>
    <name evidence="9" type="ordered locus">Cyan7822_4951</name>
</gene>
<keyword evidence="4" id="KW-0862">Zinc</keyword>
<evidence type="ECO:0000256" key="3">
    <source>
        <dbReference type="ARBA" id="ARBA00022723"/>
    </source>
</evidence>
<evidence type="ECO:0000256" key="5">
    <source>
        <dbReference type="ARBA" id="ARBA00023239"/>
    </source>
</evidence>
<dbReference type="AlphaFoldDB" id="E0UHC8"/>
<evidence type="ECO:0000256" key="2">
    <source>
        <dbReference type="ARBA" id="ARBA00012925"/>
    </source>
</evidence>
<keyword evidence="7" id="KW-1133">Transmembrane helix</keyword>
<sequence length="266" mass="30347">MNNKTYGKLQGYGILIIAVIFLSLVANLALANPKIHWGAELVPHWSYSGEENPHHWAALSPDFAICSKGQNQSPINFESGTREKSPNLVFNYQNTPLNIVNNGHTIQINYAKGSRVIIGDKDYELMQFHFHTPSEHTINKKVAKMELHLVHKNEEGEIAVIGILIQQGQEHPLIKKIWQYISPEQGEKNFANVIINAKDFIPVDQSYYNYIGSLTTPPCTEGVNWFVFKTPLKVSPQQIQQFTQIYQLNARPVQPLNQREIVIREY</sequence>
<dbReference type="InterPro" id="IPR023561">
    <property type="entry name" value="Carbonic_anhydrase_a-class"/>
</dbReference>
<dbReference type="HOGENOM" id="CLU_039326_0_2_3"/>
<evidence type="ECO:0000256" key="4">
    <source>
        <dbReference type="ARBA" id="ARBA00022833"/>
    </source>
</evidence>